<organism evidence="6 7">
    <name type="scientific">Flexivirga alba</name>
    <dbReference type="NCBI Taxonomy" id="702742"/>
    <lineage>
        <taxon>Bacteria</taxon>
        <taxon>Bacillati</taxon>
        <taxon>Actinomycetota</taxon>
        <taxon>Actinomycetes</taxon>
        <taxon>Micrococcales</taxon>
        <taxon>Dermacoccaceae</taxon>
        <taxon>Flexivirga</taxon>
    </lineage>
</organism>
<dbReference type="EMBL" id="JBHSWH010000001">
    <property type="protein sequence ID" value="MFC6704181.1"/>
    <property type="molecule type" value="Genomic_DNA"/>
</dbReference>
<evidence type="ECO:0000256" key="3">
    <source>
        <dbReference type="ARBA" id="ARBA00022729"/>
    </source>
</evidence>
<reference evidence="7" key="1">
    <citation type="journal article" date="2019" name="Int. J. Syst. Evol. Microbiol.">
        <title>The Global Catalogue of Microorganisms (GCM) 10K type strain sequencing project: providing services to taxonomists for standard genome sequencing and annotation.</title>
        <authorList>
            <consortium name="The Broad Institute Genomics Platform"/>
            <consortium name="The Broad Institute Genome Sequencing Center for Infectious Disease"/>
            <person name="Wu L."/>
            <person name="Ma J."/>
        </authorList>
    </citation>
    <scope>NUCLEOTIDE SEQUENCE [LARGE SCALE GENOMIC DNA]</scope>
    <source>
        <strain evidence="7">CCUG 58127</strain>
    </source>
</reference>
<keyword evidence="7" id="KW-1185">Reference proteome</keyword>
<gene>
    <name evidence="6" type="ORF">ACFQDH_02560</name>
</gene>
<dbReference type="Gene3D" id="3.40.50.2300">
    <property type="match status" value="2"/>
</dbReference>
<comment type="caution">
    <text evidence="6">The sequence shown here is derived from an EMBL/GenBank/DDBJ whole genome shotgun (WGS) entry which is preliminary data.</text>
</comment>
<evidence type="ECO:0000313" key="7">
    <source>
        <dbReference type="Proteomes" id="UP001596298"/>
    </source>
</evidence>
<dbReference type="InterPro" id="IPR028082">
    <property type="entry name" value="Peripla_BP_I"/>
</dbReference>
<feature type="signal peptide" evidence="4">
    <location>
        <begin position="1"/>
        <end position="21"/>
    </location>
</feature>
<dbReference type="PANTHER" id="PTHR46847">
    <property type="entry name" value="D-ALLOSE-BINDING PERIPLASMIC PROTEIN-RELATED"/>
    <property type="match status" value="1"/>
</dbReference>
<comment type="subcellular location">
    <subcellularLocation>
        <location evidence="1">Cell envelope</location>
    </subcellularLocation>
</comment>
<name>A0ABW2ABI2_9MICO</name>
<evidence type="ECO:0000259" key="5">
    <source>
        <dbReference type="Pfam" id="PF13407"/>
    </source>
</evidence>
<dbReference type="Pfam" id="PF13407">
    <property type="entry name" value="Peripla_BP_4"/>
    <property type="match status" value="1"/>
</dbReference>
<dbReference type="CDD" id="cd01536">
    <property type="entry name" value="PBP1_ABC_sugar_binding-like"/>
    <property type="match status" value="1"/>
</dbReference>
<evidence type="ECO:0000256" key="2">
    <source>
        <dbReference type="ARBA" id="ARBA00007639"/>
    </source>
</evidence>
<feature type="chain" id="PRO_5046557610" evidence="4">
    <location>
        <begin position="22"/>
        <end position="354"/>
    </location>
</feature>
<protein>
    <submittedName>
        <fullName evidence="6">Sugar ABC transporter substrate-binding protein</fullName>
    </submittedName>
</protein>
<dbReference type="PROSITE" id="PS51257">
    <property type="entry name" value="PROKAR_LIPOPROTEIN"/>
    <property type="match status" value="1"/>
</dbReference>
<proteinExistence type="inferred from homology"/>
<feature type="domain" description="Periplasmic binding protein" evidence="5">
    <location>
        <begin position="44"/>
        <end position="301"/>
    </location>
</feature>
<dbReference type="InterPro" id="IPR025997">
    <property type="entry name" value="SBP_2_dom"/>
</dbReference>
<dbReference type="SUPFAM" id="SSF53822">
    <property type="entry name" value="Periplasmic binding protein-like I"/>
    <property type="match status" value="1"/>
</dbReference>
<evidence type="ECO:0000256" key="4">
    <source>
        <dbReference type="SAM" id="SignalP"/>
    </source>
</evidence>
<evidence type="ECO:0000313" key="6">
    <source>
        <dbReference type="EMBL" id="MFC6704181.1"/>
    </source>
</evidence>
<accession>A0ABW2ABI2</accession>
<keyword evidence="3 4" id="KW-0732">Signal</keyword>
<dbReference type="Proteomes" id="UP001596298">
    <property type="component" value="Unassembled WGS sequence"/>
</dbReference>
<sequence length="354" mass="37082">MRLKTFAAAAIASSLCVGVSACSSSGGGSGGSGGAASGSKPLVGVDYPRSDSDFWNAYITYMPQMAKTVGVTLKTTNSQNDISKLADNVNTLVAQGVKGVVIAPQDTAAVVPTLAQLSAKKIPVVSVDTRPDSGDVYMVVRANNKAYGEKACKYIGDSLHGKGKVVMFEGDLGSINGRDRTEAFNACMKTNYPNMTVFGEATKWDPPTAISKLNTVLAGNKINAIYMQASIYLPSTIQALKQKNLLVPRGKNGHIVIVSNDGVPAEYAAIKSGQMDATVSQPADLYSKYALQYIKAAIEGKTQKPGPDGHGGTILQVRKGLLEDQIPAPLVTVDGKYPGSKAVTDKSLWGNSVS</sequence>
<dbReference type="PANTHER" id="PTHR46847:SF1">
    <property type="entry name" value="D-ALLOSE-BINDING PERIPLASMIC PROTEIN-RELATED"/>
    <property type="match status" value="1"/>
</dbReference>
<dbReference type="RefSeq" id="WP_382398170.1">
    <property type="nucleotide sequence ID" value="NZ_JBHSWH010000001.1"/>
</dbReference>
<evidence type="ECO:0000256" key="1">
    <source>
        <dbReference type="ARBA" id="ARBA00004196"/>
    </source>
</evidence>
<comment type="similarity">
    <text evidence="2">Belongs to the bacterial solute-binding protein 2 family.</text>
</comment>